<dbReference type="InterPro" id="IPR036770">
    <property type="entry name" value="Ankyrin_rpt-contain_sf"/>
</dbReference>
<keyword evidence="3" id="KW-1185">Reference proteome</keyword>
<feature type="region of interest" description="Disordered" evidence="1">
    <location>
        <begin position="210"/>
        <end position="259"/>
    </location>
</feature>
<dbReference type="AlphaFoldDB" id="D8LND9"/>
<evidence type="ECO:0000313" key="2">
    <source>
        <dbReference type="EMBL" id="CBN77296.1"/>
    </source>
</evidence>
<evidence type="ECO:0000256" key="1">
    <source>
        <dbReference type="SAM" id="MobiDB-lite"/>
    </source>
</evidence>
<proteinExistence type="predicted"/>
<dbReference type="Proteomes" id="UP000002630">
    <property type="component" value="Linkage Group LG22"/>
</dbReference>
<gene>
    <name evidence="2" type="ORF">Esi_0044_0084</name>
</gene>
<dbReference type="Gene3D" id="1.25.40.20">
    <property type="entry name" value="Ankyrin repeat-containing domain"/>
    <property type="match status" value="1"/>
</dbReference>
<protein>
    <recommendedName>
        <fullName evidence="4">Ankyrin repeat protein</fullName>
    </recommendedName>
</protein>
<dbReference type="PROSITE" id="PS50096">
    <property type="entry name" value="IQ"/>
    <property type="match status" value="1"/>
</dbReference>
<evidence type="ECO:0000313" key="3">
    <source>
        <dbReference type="Proteomes" id="UP000002630"/>
    </source>
</evidence>
<dbReference type="InParanoid" id="D8LND9"/>
<feature type="compositionally biased region" description="Low complexity" evidence="1">
    <location>
        <begin position="238"/>
        <end position="250"/>
    </location>
</feature>
<dbReference type="SUPFAM" id="SSF48403">
    <property type="entry name" value="Ankyrin repeat"/>
    <property type="match status" value="1"/>
</dbReference>
<sequence length="259" mass="27411">MATGEPAGGDQEYRDENGGEVVSSSMEREEGDSPIREDEGDYDEDGTGHDGASAQLPFEPKAPERSPAPAIFKAWQQDKYGTMMMQAVLQDDAESLTWMLKHNLVDLAATDDLGNTAAHLGVFHDFPRLVDGTELIDLGYDMSPPCDRFGRTPETVAERHDQGGVRSLIRRSLALLDVQRLTRGFLGRQKAKRIKAAWARGANKEAERTLLAGGGGDDDGEVGVEAGGVGEEDGGQGAELEAVGGADDATAGGGPSVAL</sequence>
<dbReference type="EMBL" id="FN649747">
    <property type="protein sequence ID" value="CBN77296.1"/>
    <property type="molecule type" value="Genomic_DNA"/>
</dbReference>
<dbReference type="EMBL" id="FN648641">
    <property type="protein sequence ID" value="CBN77296.1"/>
    <property type="molecule type" value="Genomic_DNA"/>
</dbReference>
<evidence type="ECO:0008006" key="4">
    <source>
        <dbReference type="Google" id="ProtNLM"/>
    </source>
</evidence>
<organism evidence="2 3">
    <name type="scientific">Ectocarpus siliculosus</name>
    <name type="common">Brown alga</name>
    <name type="synonym">Conferva siliculosa</name>
    <dbReference type="NCBI Taxonomy" id="2880"/>
    <lineage>
        <taxon>Eukaryota</taxon>
        <taxon>Sar</taxon>
        <taxon>Stramenopiles</taxon>
        <taxon>Ochrophyta</taxon>
        <taxon>PX clade</taxon>
        <taxon>Phaeophyceae</taxon>
        <taxon>Ectocarpales</taxon>
        <taxon>Ectocarpaceae</taxon>
        <taxon>Ectocarpus</taxon>
    </lineage>
</organism>
<feature type="region of interest" description="Disordered" evidence="1">
    <location>
        <begin position="1"/>
        <end position="67"/>
    </location>
</feature>
<accession>D8LND9</accession>
<name>D8LND9_ECTSI</name>
<feature type="compositionally biased region" description="Basic and acidic residues" evidence="1">
    <location>
        <begin position="26"/>
        <end position="37"/>
    </location>
</feature>
<reference evidence="2 3" key="1">
    <citation type="journal article" date="2010" name="Nature">
        <title>The Ectocarpus genome and the independent evolution of multicellularity in brown algae.</title>
        <authorList>
            <person name="Cock J.M."/>
            <person name="Sterck L."/>
            <person name="Rouze P."/>
            <person name="Scornet D."/>
            <person name="Allen A.E."/>
            <person name="Amoutzias G."/>
            <person name="Anthouard V."/>
            <person name="Artiguenave F."/>
            <person name="Aury J.M."/>
            <person name="Badger J.H."/>
            <person name="Beszteri B."/>
            <person name="Billiau K."/>
            <person name="Bonnet E."/>
            <person name="Bothwell J.H."/>
            <person name="Bowler C."/>
            <person name="Boyen C."/>
            <person name="Brownlee C."/>
            <person name="Carrano C.J."/>
            <person name="Charrier B."/>
            <person name="Cho G.Y."/>
            <person name="Coelho S.M."/>
            <person name="Collen J."/>
            <person name="Corre E."/>
            <person name="Da Silva C."/>
            <person name="Delage L."/>
            <person name="Delaroque N."/>
            <person name="Dittami S.M."/>
            <person name="Doulbeau S."/>
            <person name="Elias M."/>
            <person name="Farnham G."/>
            <person name="Gachon C.M."/>
            <person name="Gschloessl B."/>
            <person name="Heesch S."/>
            <person name="Jabbari K."/>
            <person name="Jubin C."/>
            <person name="Kawai H."/>
            <person name="Kimura K."/>
            <person name="Kloareg B."/>
            <person name="Kupper F.C."/>
            <person name="Lang D."/>
            <person name="Le Bail A."/>
            <person name="Leblanc C."/>
            <person name="Lerouge P."/>
            <person name="Lohr M."/>
            <person name="Lopez P.J."/>
            <person name="Martens C."/>
            <person name="Maumus F."/>
            <person name="Michel G."/>
            <person name="Miranda-Saavedra D."/>
            <person name="Morales J."/>
            <person name="Moreau H."/>
            <person name="Motomura T."/>
            <person name="Nagasato C."/>
            <person name="Napoli C.A."/>
            <person name="Nelson D.R."/>
            <person name="Nyvall-Collen P."/>
            <person name="Peters A.F."/>
            <person name="Pommier C."/>
            <person name="Potin P."/>
            <person name="Poulain J."/>
            <person name="Quesneville H."/>
            <person name="Read B."/>
            <person name="Rensing S.A."/>
            <person name="Ritter A."/>
            <person name="Rousvoal S."/>
            <person name="Samanta M."/>
            <person name="Samson G."/>
            <person name="Schroeder D.C."/>
            <person name="Segurens B."/>
            <person name="Strittmatter M."/>
            <person name="Tonon T."/>
            <person name="Tregear J.W."/>
            <person name="Valentin K."/>
            <person name="von Dassow P."/>
            <person name="Yamagishi T."/>
            <person name="Van de Peer Y."/>
            <person name="Wincker P."/>
        </authorList>
    </citation>
    <scope>NUCLEOTIDE SEQUENCE [LARGE SCALE GENOMIC DNA]</scope>
    <source>
        <strain evidence="3">Ec32 / CCAP1310/4</strain>
    </source>
</reference>